<dbReference type="Proteomes" id="UP000218644">
    <property type="component" value="Unassembled WGS sequence"/>
</dbReference>
<dbReference type="PANTHER" id="PTHR30349">
    <property type="entry name" value="PHAGE INTEGRASE-RELATED"/>
    <property type="match status" value="1"/>
</dbReference>
<gene>
    <name evidence="5" type="ORF">CK623_11330</name>
</gene>
<dbReference type="GO" id="GO:0015074">
    <property type="term" value="P:DNA integration"/>
    <property type="evidence" value="ECO:0007669"/>
    <property type="project" value="UniProtKB-KW"/>
</dbReference>
<evidence type="ECO:0000313" key="5">
    <source>
        <dbReference type="EMBL" id="PAT39147.1"/>
    </source>
</evidence>
<dbReference type="PROSITE" id="PS51898">
    <property type="entry name" value="TYR_RECOMBINASE"/>
    <property type="match status" value="1"/>
</dbReference>
<name>A0A2A2AN00_9BURK</name>
<keyword evidence="2" id="KW-0238">DNA-binding</keyword>
<dbReference type="Gene3D" id="1.10.443.10">
    <property type="entry name" value="Intergrase catalytic core"/>
    <property type="match status" value="1"/>
</dbReference>
<dbReference type="SUPFAM" id="SSF56349">
    <property type="entry name" value="DNA breaking-rejoining enzymes"/>
    <property type="match status" value="1"/>
</dbReference>
<keyword evidence="3" id="KW-0233">DNA recombination</keyword>
<feature type="domain" description="Tyr recombinase" evidence="4">
    <location>
        <begin position="157"/>
        <end position="332"/>
    </location>
</feature>
<evidence type="ECO:0000313" key="6">
    <source>
        <dbReference type="Proteomes" id="UP000218644"/>
    </source>
</evidence>
<dbReference type="GO" id="GO:0003677">
    <property type="term" value="F:DNA binding"/>
    <property type="evidence" value="ECO:0007669"/>
    <property type="project" value="UniProtKB-KW"/>
</dbReference>
<dbReference type="Pfam" id="PF00589">
    <property type="entry name" value="Phage_integrase"/>
    <property type="match status" value="1"/>
</dbReference>
<evidence type="ECO:0000256" key="2">
    <source>
        <dbReference type="ARBA" id="ARBA00023125"/>
    </source>
</evidence>
<dbReference type="InterPro" id="IPR011010">
    <property type="entry name" value="DNA_brk_join_enz"/>
</dbReference>
<dbReference type="GO" id="GO:0006310">
    <property type="term" value="P:DNA recombination"/>
    <property type="evidence" value="ECO:0007669"/>
    <property type="project" value="UniProtKB-KW"/>
</dbReference>
<dbReference type="InterPro" id="IPR002104">
    <property type="entry name" value="Integrase_catalytic"/>
</dbReference>
<organism evidence="5 6">
    <name type="scientific">Vandammella animalimorsus</name>
    <dbReference type="NCBI Taxonomy" id="2029117"/>
    <lineage>
        <taxon>Bacteria</taxon>
        <taxon>Pseudomonadati</taxon>
        <taxon>Pseudomonadota</taxon>
        <taxon>Betaproteobacteria</taxon>
        <taxon>Burkholderiales</taxon>
        <taxon>Comamonadaceae</taxon>
        <taxon>Vandammella</taxon>
    </lineage>
</organism>
<dbReference type="InterPro" id="IPR050090">
    <property type="entry name" value="Tyrosine_recombinase_XerCD"/>
</dbReference>
<dbReference type="RefSeq" id="WP_095557545.1">
    <property type="nucleotide sequence ID" value="NZ_NSJD01000022.1"/>
</dbReference>
<dbReference type="EMBL" id="NSJD01000022">
    <property type="protein sequence ID" value="PAT39147.1"/>
    <property type="molecule type" value="Genomic_DNA"/>
</dbReference>
<dbReference type="InterPro" id="IPR013762">
    <property type="entry name" value="Integrase-like_cat_sf"/>
</dbReference>
<dbReference type="CDD" id="cd00796">
    <property type="entry name" value="INT_Rci_Hp1_C"/>
    <property type="match status" value="1"/>
</dbReference>
<reference evidence="5 6" key="1">
    <citation type="submission" date="2017-08" db="EMBL/GenBank/DDBJ databases">
        <title>WGS of Clinical strains of the CDC Group NO-1 linked to zoonotic infections in humans.</title>
        <authorList>
            <person name="Bernier A.-M."/>
            <person name="Bernard K."/>
        </authorList>
    </citation>
    <scope>NUCLEOTIDE SEQUENCE [LARGE SCALE GENOMIC DNA]</scope>
    <source>
        <strain evidence="5 6">NML79-0751</strain>
    </source>
</reference>
<evidence type="ECO:0000256" key="3">
    <source>
        <dbReference type="ARBA" id="ARBA00023172"/>
    </source>
</evidence>
<sequence length="332" mass="38082">MATAKQRSNGTWGIQIKVAGVRDSASFATKREAELWAARRKLELTAQAKGRAGEIKTLRDAMRRFAEEVAPTHKGGHWESVRLAAMEQQLPVTLPLNRLTPAHFDAWKQERLRHVAPSTVTREMNLLSSVLSYARRDWQWMDGSPLADVRRPREPKHRERVITWRETKIMLRQLGYRPGVRPVSLTQMVAYVFLIALRTGMRSSEITGLRWEHVHDRWVSLPDTKNDEARDVPISAKTRRLFDRLRGVDEDQVVLVSANTRDTLFRRARDQAGLEGFRFHDARHTAATRVGRTVGQPGRLSFPEFCKVFGWRDPKHALIYVNPTAAQLADKL</sequence>
<protein>
    <submittedName>
        <fullName evidence="5">Integrase</fullName>
    </submittedName>
</protein>
<keyword evidence="1" id="KW-0229">DNA integration</keyword>
<evidence type="ECO:0000259" key="4">
    <source>
        <dbReference type="PROSITE" id="PS51898"/>
    </source>
</evidence>
<accession>A0A2A2AN00</accession>
<dbReference type="PANTHER" id="PTHR30349:SF94">
    <property type="entry name" value="INTEGRASE_RECOMBINASE HI_1414-RELATED"/>
    <property type="match status" value="1"/>
</dbReference>
<proteinExistence type="predicted"/>
<dbReference type="Gene3D" id="1.10.150.130">
    <property type="match status" value="1"/>
</dbReference>
<dbReference type="InterPro" id="IPR010998">
    <property type="entry name" value="Integrase_recombinase_N"/>
</dbReference>
<comment type="caution">
    <text evidence="5">The sequence shown here is derived from an EMBL/GenBank/DDBJ whole genome shotgun (WGS) entry which is preliminary data.</text>
</comment>
<dbReference type="AlphaFoldDB" id="A0A2A2AN00"/>
<evidence type="ECO:0000256" key="1">
    <source>
        <dbReference type="ARBA" id="ARBA00022908"/>
    </source>
</evidence>